<evidence type="ECO:0000313" key="3">
    <source>
        <dbReference type="Proteomes" id="UP000626109"/>
    </source>
</evidence>
<feature type="compositionally biased region" description="Acidic residues" evidence="1">
    <location>
        <begin position="135"/>
        <end position="150"/>
    </location>
</feature>
<feature type="region of interest" description="Disordered" evidence="1">
    <location>
        <begin position="89"/>
        <end position="291"/>
    </location>
</feature>
<protein>
    <submittedName>
        <fullName evidence="2">Uncharacterized protein</fullName>
    </submittedName>
</protein>
<feature type="compositionally biased region" description="Basic and acidic residues" evidence="1">
    <location>
        <begin position="312"/>
        <end position="327"/>
    </location>
</feature>
<gene>
    <name evidence="2" type="ORF">PGLA2088_LOCUS2138</name>
</gene>
<dbReference type="Proteomes" id="UP000626109">
    <property type="component" value="Unassembled WGS sequence"/>
</dbReference>
<reference evidence="2" key="1">
    <citation type="submission" date="2021-02" db="EMBL/GenBank/DDBJ databases">
        <authorList>
            <person name="Dougan E. K."/>
            <person name="Rhodes N."/>
            <person name="Thang M."/>
            <person name="Chan C."/>
        </authorList>
    </citation>
    <scope>NUCLEOTIDE SEQUENCE</scope>
</reference>
<feature type="compositionally biased region" description="Low complexity" evidence="1">
    <location>
        <begin position="30"/>
        <end position="56"/>
    </location>
</feature>
<dbReference type="EMBL" id="CAJNNW010001705">
    <property type="protein sequence ID" value="CAE8640483.1"/>
    <property type="molecule type" value="Genomic_DNA"/>
</dbReference>
<organism evidence="2 3">
    <name type="scientific">Polarella glacialis</name>
    <name type="common">Dinoflagellate</name>
    <dbReference type="NCBI Taxonomy" id="89957"/>
    <lineage>
        <taxon>Eukaryota</taxon>
        <taxon>Sar</taxon>
        <taxon>Alveolata</taxon>
        <taxon>Dinophyceae</taxon>
        <taxon>Suessiales</taxon>
        <taxon>Suessiaceae</taxon>
        <taxon>Polarella</taxon>
    </lineage>
</organism>
<feature type="compositionally biased region" description="Basic and acidic residues" evidence="1">
    <location>
        <begin position="104"/>
        <end position="115"/>
    </location>
</feature>
<feature type="compositionally biased region" description="Polar residues" evidence="1">
    <location>
        <begin position="243"/>
        <end position="257"/>
    </location>
</feature>
<feature type="non-terminal residue" evidence="2">
    <location>
        <position position="342"/>
    </location>
</feature>
<proteinExistence type="predicted"/>
<evidence type="ECO:0000313" key="2">
    <source>
        <dbReference type="EMBL" id="CAE8640483.1"/>
    </source>
</evidence>
<feature type="region of interest" description="Disordered" evidence="1">
    <location>
        <begin position="1"/>
        <end position="58"/>
    </location>
</feature>
<accession>A0A813HQM4</accession>
<feature type="compositionally biased region" description="Low complexity" evidence="1">
    <location>
        <begin position="217"/>
        <end position="242"/>
    </location>
</feature>
<comment type="caution">
    <text evidence="2">The sequence shown here is derived from an EMBL/GenBank/DDBJ whole genome shotgun (WGS) entry which is preliminary data.</text>
</comment>
<feature type="compositionally biased region" description="Polar residues" evidence="1">
    <location>
        <begin position="158"/>
        <end position="175"/>
    </location>
</feature>
<feature type="compositionally biased region" description="Basic and acidic residues" evidence="1">
    <location>
        <begin position="262"/>
        <end position="271"/>
    </location>
</feature>
<feature type="non-terminal residue" evidence="2">
    <location>
        <position position="1"/>
    </location>
</feature>
<dbReference type="AlphaFoldDB" id="A0A813HQM4"/>
<name>A0A813HQM4_POLGL</name>
<sequence>ASWLSPAPAQRPTSPNSPEPERELQPPEPSEQQQQQQQQQTQQQQQQPQEQEQQQQGFTVVAASAAQEEELFNRIAKSLQHALAELPLFPSAELPLVPSEEEVTASHRMERDPSEHQGFVVPPIDIQPQQQPQQEQEEEQQQQEQEEEQEQQQQQEQLAQASNAQAAGTGQQGLISQPMDCAAHSQRDLSPENTLAATAPEAVQPSLAEHAAEEAAADAGPDAAAEIVQRQQPQQQQQQQQQILGSSRNRGNRTPTASPVRRASDRADPDLQPRTLPPPRAAGQATGGPARFRVAGCRQEVQCSPPVSARRGLELLDAEPGRRREPATVEPCTTEALTATSK</sequence>
<feature type="region of interest" description="Disordered" evidence="1">
    <location>
        <begin position="312"/>
        <end position="342"/>
    </location>
</feature>
<evidence type="ECO:0000256" key="1">
    <source>
        <dbReference type="SAM" id="MobiDB-lite"/>
    </source>
</evidence>